<dbReference type="InterPro" id="IPR003615">
    <property type="entry name" value="HNH_nuc"/>
</dbReference>
<organism evidence="4 5">
    <name type="scientific">Halostagnicola kamekurae</name>
    <dbReference type="NCBI Taxonomy" id="619731"/>
    <lineage>
        <taxon>Archaea</taxon>
        <taxon>Methanobacteriati</taxon>
        <taxon>Methanobacteriota</taxon>
        <taxon>Stenosarchaea group</taxon>
        <taxon>Halobacteria</taxon>
        <taxon>Halobacteriales</taxon>
        <taxon>Natrialbaceae</taxon>
        <taxon>Halostagnicola</taxon>
    </lineage>
</organism>
<keyword evidence="2" id="KW-0378">Hydrolase</keyword>
<gene>
    <name evidence="4" type="ORF">SAMN04488556_4076</name>
</gene>
<dbReference type="GO" id="GO:0004519">
    <property type="term" value="F:endonuclease activity"/>
    <property type="evidence" value="ECO:0007669"/>
    <property type="project" value="UniProtKB-KW"/>
</dbReference>
<dbReference type="GO" id="GO:0008270">
    <property type="term" value="F:zinc ion binding"/>
    <property type="evidence" value="ECO:0007669"/>
    <property type="project" value="InterPro"/>
</dbReference>
<dbReference type="InterPro" id="IPR041025">
    <property type="entry name" value="HNH_repeat"/>
</dbReference>
<dbReference type="Proteomes" id="UP000199199">
    <property type="component" value="Unassembled WGS sequence"/>
</dbReference>
<evidence type="ECO:0000313" key="5">
    <source>
        <dbReference type="Proteomes" id="UP000199199"/>
    </source>
</evidence>
<keyword evidence="5" id="KW-1185">Reference proteome</keyword>
<evidence type="ECO:0000313" key="4">
    <source>
        <dbReference type="EMBL" id="SFT04646.1"/>
    </source>
</evidence>
<reference evidence="5" key="1">
    <citation type="submission" date="2016-10" db="EMBL/GenBank/DDBJ databases">
        <authorList>
            <person name="Varghese N."/>
            <person name="Submissions S."/>
        </authorList>
    </citation>
    <scope>NUCLEOTIDE SEQUENCE [LARGE SCALE GENOMIC DNA]</scope>
    <source>
        <strain evidence="5">DSM 22427</strain>
    </source>
</reference>
<dbReference type="CDD" id="cd00085">
    <property type="entry name" value="HNHc"/>
    <property type="match status" value="1"/>
</dbReference>
<dbReference type="GO" id="GO:0005829">
    <property type="term" value="C:cytosol"/>
    <property type="evidence" value="ECO:0007669"/>
    <property type="project" value="TreeGrafter"/>
</dbReference>
<dbReference type="OrthoDB" id="11472at2157"/>
<dbReference type="InterPro" id="IPR002711">
    <property type="entry name" value="HNH"/>
</dbReference>
<dbReference type="PANTHER" id="PTHR41286">
    <property type="entry name" value="HNH NUCLEASE YAJD-RELATED"/>
    <property type="match status" value="1"/>
</dbReference>
<evidence type="ECO:0000259" key="3">
    <source>
        <dbReference type="SMART" id="SM00507"/>
    </source>
</evidence>
<proteinExistence type="predicted"/>
<sequence length="484" mass="54471">MGYSQEECYEALRKAAEQLGKSPSKSEYDELELRPCANEIHHVCGSWNSAKEEVGLEVHQRASTYSDQDCIDALQEAAEKLGKSPSRADYDSLDILPGSTTIGRRFGGWAAAKKMAELEVLSPGTEREYTKQECLEALLEAAEQLGNSPYIHEYDNLDIHPNSGTIMKYFGGWNEAKREAGLETYNYTKQYCLDSLQKAADELGHSPTQQEYRDLDLEPSITVFQQKFGGWVNAKAEIGLNSRGSVTCSKQDCLEALKEAHERLGHSPTTREYEDLDIRPTVHEIKTVFGSWNDAKQSLGYETIPSSHEITYSREDCIDGLKQAAEQLGVSPTMREYASLGIKPSGRVIKRRFETWNEAKEVAGLEKYDDGTRSDGHYYGPEWGMRREQVLQRDGNQCQRCGIGVEEHIDKYRRSLHVHHIVPFGEFSSHKTANHITNLISICQKCHKSVESKSVEKQCNILGISIPEVSSGNIEGQQKLDQYT</sequence>
<dbReference type="GO" id="GO:0003676">
    <property type="term" value="F:nucleic acid binding"/>
    <property type="evidence" value="ECO:0007669"/>
    <property type="project" value="InterPro"/>
</dbReference>
<dbReference type="PROSITE" id="PS00289">
    <property type="entry name" value="PTX_1"/>
    <property type="match status" value="1"/>
</dbReference>
<dbReference type="SMART" id="SM00507">
    <property type="entry name" value="HNHc"/>
    <property type="match status" value="1"/>
</dbReference>
<dbReference type="Pfam" id="PF01844">
    <property type="entry name" value="HNH"/>
    <property type="match status" value="1"/>
</dbReference>
<dbReference type="PANTHER" id="PTHR41286:SF1">
    <property type="entry name" value="HNH NUCLEASE YAJD-RELATED"/>
    <property type="match status" value="1"/>
</dbReference>
<accession>A0A1I6UTC2</accession>
<dbReference type="RefSeq" id="WP_092907461.1">
    <property type="nucleotide sequence ID" value="NZ_FOZS01000006.1"/>
</dbReference>
<protein>
    <submittedName>
        <fullName evidence="4">HNH endonuclease</fullName>
    </submittedName>
</protein>
<dbReference type="Pfam" id="PF18780">
    <property type="entry name" value="HNH_repeat"/>
    <property type="match status" value="6"/>
</dbReference>
<dbReference type="EMBL" id="FOZS01000006">
    <property type="protein sequence ID" value="SFT04646.1"/>
    <property type="molecule type" value="Genomic_DNA"/>
</dbReference>
<dbReference type="Gene3D" id="1.10.30.50">
    <property type="match status" value="1"/>
</dbReference>
<dbReference type="InterPro" id="IPR030476">
    <property type="entry name" value="Pentaxin_CS"/>
</dbReference>
<keyword evidence="1" id="KW-0540">Nuclease</keyword>
<evidence type="ECO:0000256" key="1">
    <source>
        <dbReference type="ARBA" id="ARBA00022722"/>
    </source>
</evidence>
<evidence type="ECO:0000256" key="2">
    <source>
        <dbReference type="ARBA" id="ARBA00022801"/>
    </source>
</evidence>
<name>A0A1I6UTC2_9EURY</name>
<dbReference type="GO" id="GO:0016787">
    <property type="term" value="F:hydrolase activity"/>
    <property type="evidence" value="ECO:0007669"/>
    <property type="project" value="UniProtKB-KW"/>
</dbReference>
<keyword evidence="4" id="KW-0255">Endonuclease</keyword>
<dbReference type="AlphaFoldDB" id="A0A1I6UTC2"/>
<feature type="domain" description="HNH nuclease" evidence="3">
    <location>
        <begin position="385"/>
        <end position="448"/>
    </location>
</feature>